<evidence type="ECO:0000256" key="2">
    <source>
        <dbReference type="ARBA" id="ARBA00022692"/>
    </source>
</evidence>
<feature type="transmembrane region" description="Helical" evidence="5">
    <location>
        <begin position="20"/>
        <end position="39"/>
    </location>
</feature>
<gene>
    <name evidence="6" type="ORF">METZ01_LOCUS104021</name>
</gene>
<evidence type="ECO:0000256" key="1">
    <source>
        <dbReference type="ARBA" id="ARBA00022475"/>
    </source>
</evidence>
<protein>
    <recommendedName>
        <fullName evidence="7">Fumarate reductase subunit C</fullName>
    </recommendedName>
</protein>
<feature type="transmembrane region" description="Helical" evidence="5">
    <location>
        <begin position="95"/>
        <end position="115"/>
    </location>
</feature>
<dbReference type="SUPFAM" id="SSF81343">
    <property type="entry name" value="Fumarate reductase respiratory complex transmembrane subunits"/>
    <property type="match status" value="1"/>
</dbReference>
<reference evidence="6" key="1">
    <citation type="submission" date="2018-05" db="EMBL/GenBank/DDBJ databases">
        <authorList>
            <person name="Lanie J.A."/>
            <person name="Ng W.-L."/>
            <person name="Kazmierczak K.M."/>
            <person name="Andrzejewski T.M."/>
            <person name="Davidsen T.M."/>
            <person name="Wayne K.J."/>
            <person name="Tettelin H."/>
            <person name="Glass J.I."/>
            <person name="Rusch D."/>
            <person name="Podicherti R."/>
            <person name="Tsui H.-C.T."/>
            <person name="Winkler M.E."/>
        </authorList>
    </citation>
    <scope>NUCLEOTIDE SEQUENCE</scope>
</reference>
<dbReference type="EMBL" id="UINC01011619">
    <property type="protein sequence ID" value="SVA51167.1"/>
    <property type="molecule type" value="Genomic_DNA"/>
</dbReference>
<dbReference type="AlphaFoldDB" id="A0A381WGS6"/>
<evidence type="ECO:0000256" key="3">
    <source>
        <dbReference type="ARBA" id="ARBA00022989"/>
    </source>
</evidence>
<keyword evidence="4 5" id="KW-0472">Membrane</keyword>
<evidence type="ECO:0000256" key="5">
    <source>
        <dbReference type="SAM" id="Phobius"/>
    </source>
</evidence>
<sequence>VPIFWWLKQWAYFKFVARELTSVLVAYSAVMLLVLFWVVDQGQVSEFMGWLSQPSVVVFHVAVFLGLLFHSVTWLNIAPMAIVPKVGGRVVPAKAVLLGHYAAWFICSVVVAWVLTGK</sequence>
<evidence type="ECO:0000313" key="6">
    <source>
        <dbReference type="EMBL" id="SVA51167.1"/>
    </source>
</evidence>
<organism evidence="6">
    <name type="scientific">marine metagenome</name>
    <dbReference type="NCBI Taxonomy" id="408172"/>
    <lineage>
        <taxon>unclassified sequences</taxon>
        <taxon>metagenomes</taxon>
        <taxon>ecological metagenomes</taxon>
    </lineage>
</organism>
<keyword evidence="3 5" id="KW-1133">Transmembrane helix</keyword>
<dbReference type="GO" id="GO:0016020">
    <property type="term" value="C:membrane"/>
    <property type="evidence" value="ECO:0007669"/>
    <property type="project" value="InterPro"/>
</dbReference>
<name>A0A381WGS6_9ZZZZ</name>
<proteinExistence type="predicted"/>
<feature type="transmembrane region" description="Helical" evidence="5">
    <location>
        <begin position="59"/>
        <end position="83"/>
    </location>
</feature>
<dbReference type="InterPro" id="IPR003510">
    <property type="entry name" value="Fumarate_red_C"/>
</dbReference>
<accession>A0A381WGS6</accession>
<evidence type="ECO:0000256" key="4">
    <source>
        <dbReference type="ARBA" id="ARBA00023136"/>
    </source>
</evidence>
<keyword evidence="1" id="KW-1003">Cell membrane</keyword>
<dbReference type="Gene3D" id="1.20.1300.10">
    <property type="entry name" value="Fumarate reductase/succinate dehydrogenase, transmembrane subunit"/>
    <property type="match status" value="1"/>
</dbReference>
<keyword evidence="2 5" id="KW-0812">Transmembrane</keyword>
<dbReference type="Pfam" id="PF02300">
    <property type="entry name" value="Fumarate_red_C"/>
    <property type="match status" value="1"/>
</dbReference>
<feature type="non-terminal residue" evidence="6">
    <location>
        <position position="1"/>
    </location>
</feature>
<dbReference type="InterPro" id="IPR034804">
    <property type="entry name" value="SQR/QFR_C/D"/>
</dbReference>
<evidence type="ECO:0008006" key="7">
    <source>
        <dbReference type="Google" id="ProtNLM"/>
    </source>
</evidence>